<keyword evidence="7" id="KW-0479">Metal-binding</keyword>
<dbReference type="SUPFAM" id="SSF53649">
    <property type="entry name" value="Alkaline phosphatase-like"/>
    <property type="match status" value="1"/>
</dbReference>
<comment type="similarity">
    <text evidence="3">Belongs to the cytochrome P450 family.</text>
</comment>
<dbReference type="PANTHER" id="PTHR42693:SF33">
    <property type="entry name" value="ARYLSULFATASE"/>
    <property type="match status" value="1"/>
</dbReference>
<reference evidence="18" key="1">
    <citation type="submission" date="2021-02" db="EMBL/GenBank/DDBJ databases">
        <authorList>
            <person name="Dougan E. K."/>
            <person name="Rhodes N."/>
            <person name="Thang M."/>
            <person name="Chan C."/>
        </authorList>
    </citation>
    <scope>NUCLEOTIDE SEQUENCE</scope>
</reference>
<organism evidence="18 19">
    <name type="scientific">Symbiodinium pilosum</name>
    <name type="common">Dinoflagellate</name>
    <dbReference type="NCBI Taxonomy" id="2952"/>
    <lineage>
        <taxon>Eukaryota</taxon>
        <taxon>Sar</taxon>
        <taxon>Alveolata</taxon>
        <taxon>Dinophyceae</taxon>
        <taxon>Suessiales</taxon>
        <taxon>Symbiodiniaceae</taxon>
        <taxon>Symbiodinium</taxon>
    </lineage>
</organism>
<dbReference type="InterPro" id="IPR002397">
    <property type="entry name" value="Cyt_P450_B"/>
</dbReference>
<dbReference type="GO" id="GO:0016705">
    <property type="term" value="F:oxidoreductase activity, acting on paired donors, with incorporation or reduction of molecular oxygen"/>
    <property type="evidence" value="ECO:0007669"/>
    <property type="project" value="InterPro"/>
</dbReference>
<keyword evidence="19" id="KW-1185">Reference proteome</keyword>
<evidence type="ECO:0000256" key="13">
    <source>
        <dbReference type="ARBA" id="ARBA00023033"/>
    </source>
</evidence>
<feature type="transmembrane region" description="Helical" evidence="16">
    <location>
        <begin position="1283"/>
        <end position="1303"/>
    </location>
</feature>
<keyword evidence="11" id="KW-0560">Oxidoreductase</keyword>
<keyword evidence="10 16" id="KW-1133">Transmembrane helix</keyword>
<dbReference type="InterPro" id="IPR001128">
    <property type="entry name" value="Cyt_P450"/>
</dbReference>
<dbReference type="InterPro" id="IPR017850">
    <property type="entry name" value="Alkaline_phosphatase_core_sf"/>
</dbReference>
<dbReference type="PANTHER" id="PTHR42693">
    <property type="entry name" value="ARYLSULFATASE FAMILY MEMBER"/>
    <property type="match status" value="1"/>
</dbReference>
<dbReference type="PRINTS" id="PR00359">
    <property type="entry name" value="BP450"/>
</dbReference>
<feature type="domain" description="Major facilitator superfamily (MFS) profile" evidence="17">
    <location>
        <begin position="982"/>
        <end position="1386"/>
    </location>
</feature>
<feature type="transmembrane region" description="Helical" evidence="16">
    <location>
        <begin position="1228"/>
        <end position="1247"/>
    </location>
</feature>
<dbReference type="Gene3D" id="3.90.1200.10">
    <property type="match status" value="1"/>
</dbReference>
<dbReference type="InterPro" id="IPR036396">
    <property type="entry name" value="Cyt_P450_sf"/>
</dbReference>
<evidence type="ECO:0000256" key="5">
    <source>
        <dbReference type="ARBA" id="ARBA00022617"/>
    </source>
</evidence>
<evidence type="ECO:0000256" key="1">
    <source>
        <dbReference type="ARBA" id="ARBA00004141"/>
    </source>
</evidence>
<feature type="transmembrane region" description="Helical" evidence="16">
    <location>
        <begin position="1315"/>
        <end position="1336"/>
    </location>
</feature>
<dbReference type="SUPFAM" id="SSF48264">
    <property type="entry name" value="Cytochrome P450"/>
    <property type="match status" value="1"/>
</dbReference>
<dbReference type="InterPro" id="IPR050738">
    <property type="entry name" value="Sulfatase"/>
</dbReference>
<dbReference type="GO" id="GO:0005506">
    <property type="term" value="F:iron ion binding"/>
    <property type="evidence" value="ECO:0007669"/>
    <property type="project" value="InterPro"/>
</dbReference>
<dbReference type="GO" id="GO:0004065">
    <property type="term" value="F:arylsulfatase activity"/>
    <property type="evidence" value="ECO:0007669"/>
    <property type="project" value="TreeGrafter"/>
</dbReference>
<dbReference type="InterPro" id="IPR014917">
    <property type="entry name" value="DUF1800"/>
</dbReference>
<dbReference type="SUPFAM" id="SSF103473">
    <property type="entry name" value="MFS general substrate transporter"/>
    <property type="match status" value="1"/>
</dbReference>
<accession>A0A812RY66</accession>
<evidence type="ECO:0000256" key="3">
    <source>
        <dbReference type="ARBA" id="ARBA00010617"/>
    </source>
</evidence>
<dbReference type="GO" id="GO:0016020">
    <property type="term" value="C:membrane"/>
    <property type="evidence" value="ECO:0007669"/>
    <property type="project" value="UniProtKB-SubCell"/>
</dbReference>
<dbReference type="PROSITE" id="PS50850">
    <property type="entry name" value="MFS"/>
    <property type="match status" value="1"/>
</dbReference>
<protein>
    <submittedName>
        <fullName evidence="18">Arsa protein</fullName>
    </submittedName>
</protein>
<dbReference type="Gene3D" id="3.30.1120.10">
    <property type="match status" value="1"/>
</dbReference>
<dbReference type="InterPro" id="IPR011701">
    <property type="entry name" value="MFS"/>
</dbReference>
<dbReference type="Pfam" id="PF02958">
    <property type="entry name" value="EcKL"/>
    <property type="match status" value="1"/>
</dbReference>
<dbReference type="Pfam" id="PF07690">
    <property type="entry name" value="MFS_1"/>
    <property type="match status" value="1"/>
</dbReference>
<dbReference type="Pfam" id="PF07394">
    <property type="entry name" value="DUF1501"/>
    <property type="match status" value="1"/>
</dbReference>
<comment type="similarity">
    <text evidence="15">Belongs to the major facilitator superfamily. Spinster (TC 2.A.1.49) family.</text>
</comment>
<dbReference type="SUPFAM" id="SSF56112">
    <property type="entry name" value="Protein kinase-like (PK-like)"/>
    <property type="match status" value="1"/>
</dbReference>
<feature type="transmembrane region" description="Helical" evidence="16">
    <location>
        <begin position="1108"/>
        <end position="1129"/>
    </location>
</feature>
<keyword evidence="9" id="KW-0106">Calcium</keyword>
<comment type="subcellular location">
    <subcellularLocation>
        <location evidence="1">Membrane</location>
        <topology evidence="1">Multi-pass membrane protein</topology>
    </subcellularLocation>
</comment>
<dbReference type="Pfam" id="PF14707">
    <property type="entry name" value="Sulfatase_C"/>
    <property type="match status" value="1"/>
</dbReference>
<feature type="transmembrane region" description="Helical" evidence="16">
    <location>
        <begin position="1259"/>
        <end position="1277"/>
    </location>
</feature>
<evidence type="ECO:0000256" key="16">
    <source>
        <dbReference type="SAM" id="Phobius"/>
    </source>
</evidence>
<dbReference type="GO" id="GO:0020037">
    <property type="term" value="F:heme binding"/>
    <property type="evidence" value="ECO:0007669"/>
    <property type="project" value="InterPro"/>
</dbReference>
<dbReference type="OrthoDB" id="3639251at2759"/>
<keyword evidence="6 16" id="KW-0812">Transmembrane</keyword>
<dbReference type="InterPro" id="IPR000917">
    <property type="entry name" value="Sulfatase_N"/>
</dbReference>
<dbReference type="InterPro" id="IPR004119">
    <property type="entry name" value="EcKL"/>
</dbReference>
<evidence type="ECO:0000313" key="18">
    <source>
        <dbReference type="EMBL" id="CAE7460150.1"/>
    </source>
</evidence>
<evidence type="ECO:0000256" key="14">
    <source>
        <dbReference type="ARBA" id="ARBA00023136"/>
    </source>
</evidence>
<dbReference type="Pfam" id="PF00067">
    <property type="entry name" value="p450"/>
    <property type="match status" value="1"/>
</dbReference>
<dbReference type="PROSITE" id="PS00086">
    <property type="entry name" value="CYTOCHROME_P450"/>
    <property type="match status" value="1"/>
</dbReference>
<dbReference type="PROSITE" id="PS00523">
    <property type="entry name" value="SULFATASE_1"/>
    <property type="match status" value="1"/>
</dbReference>
<keyword evidence="12" id="KW-0408">Iron</keyword>
<dbReference type="InterPro" id="IPR036259">
    <property type="entry name" value="MFS_trans_sf"/>
</dbReference>
<keyword evidence="5" id="KW-0349">Heme</keyword>
<dbReference type="Pfam" id="PF08811">
    <property type="entry name" value="DUF1800"/>
    <property type="match status" value="1"/>
</dbReference>
<dbReference type="Gene3D" id="1.10.630.10">
    <property type="entry name" value="Cytochrome P450"/>
    <property type="match status" value="1"/>
</dbReference>
<evidence type="ECO:0000256" key="9">
    <source>
        <dbReference type="ARBA" id="ARBA00022837"/>
    </source>
</evidence>
<evidence type="ECO:0000256" key="11">
    <source>
        <dbReference type="ARBA" id="ARBA00023002"/>
    </source>
</evidence>
<dbReference type="Gene3D" id="1.20.1250.20">
    <property type="entry name" value="MFS general substrate transporter like domains"/>
    <property type="match status" value="1"/>
</dbReference>
<dbReference type="Pfam" id="PF00884">
    <property type="entry name" value="Sulfatase"/>
    <property type="match status" value="1"/>
</dbReference>
<dbReference type="EMBL" id="CAJNIZ010022224">
    <property type="protein sequence ID" value="CAE7460150.1"/>
    <property type="molecule type" value="Genomic_DNA"/>
</dbReference>
<gene>
    <name evidence="18" type="primary">Arsa</name>
    <name evidence="18" type="ORF">SPIL2461_LOCUS11470</name>
</gene>
<evidence type="ECO:0000256" key="4">
    <source>
        <dbReference type="ARBA" id="ARBA00022448"/>
    </source>
</evidence>
<dbReference type="CDD" id="cd11033">
    <property type="entry name" value="CYP142-like"/>
    <property type="match status" value="1"/>
</dbReference>
<keyword evidence="4" id="KW-0813">Transport</keyword>
<dbReference type="InterPro" id="IPR024607">
    <property type="entry name" value="Sulfatase_CS"/>
</dbReference>
<dbReference type="GO" id="GO:0004497">
    <property type="term" value="F:monooxygenase activity"/>
    <property type="evidence" value="ECO:0007669"/>
    <property type="project" value="UniProtKB-KW"/>
</dbReference>
<evidence type="ECO:0000256" key="15">
    <source>
        <dbReference type="ARBA" id="ARBA00024338"/>
    </source>
</evidence>
<dbReference type="InterPro" id="IPR044770">
    <property type="entry name" value="MFS_spinster-like"/>
</dbReference>
<dbReference type="CDD" id="cd16026">
    <property type="entry name" value="GALNS_like"/>
    <property type="match status" value="1"/>
</dbReference>
<evidence type="ECO:0000256" key="8">
    <source>
        <dbReference type="ARBA" id="ARBA00022801"/>
    </source>
</evidence>
<evidence type="ECO:0000256" key="2">
    <source>
        <dbReference type="ARBA" id="ARBA00008779"/>
    </source>
</evidence>
<dbReference type="InterPro" id="IPR011009">
    <property type="entry name" value="Kinase-like_dom_sf"/>
</dbReference>
<dbReference type="CDD" id="cd17328">
    <property type="entry name" value="MFS_spinster_like"/>
    <property type="match status" value="1"/>
</dbReference>
<dbReference type="InterPro" id="IPR020846">
    <property type="entry name" value="MFS_dom"/>
</dbReference>
<comment type="caution">
    <text evidence="18">The sequence shown here is derived from an EMBL/GenBank/DDBJ whole genome shotgun (WGS) entry which is preliminary data.</text>
</comment>
<evidence type="ECO:0000256" key="10">
    <source>
        <dbReference type="ARBA" id="ARBA00022989"/>
    </source>
</evidence>
<name>A0A812RY66_SYMPI</name>
<keyword evidence="13" id="KW-0503">Monooxygenase</keyword>
<evidence type="ECO:0000313" key="19">
    <source>
        <dbReference type="Proteomes" id="UP000649617"/>
    </source>
</evidence>
<evidence type="ECO:0000256" key="7">
    <source>
        <dbReference type="ARBA" id="ARBA00022723"/>
    </source>
</evidence>
<keyword evidence="8" id="KW-0378">Hydrolase</keyword>
<evidence type="ECO:0000259" key="17">
    <source>
        <dbReference type="PROSITE" id="PS50850"/>
    </source>
</evidence>
<evidence type="ECO:0000256" key="12">
    <source>
        <dbReference type="ARBA" id="ARBA00023004"/>
    </source>
</evidence>
<sequence length="2499" mass="275746">MLVAQPAVAELDLAPLPDELWSATYAGHLANRAGFGAGLTERDALGRLTPGQAVQRFVQGLDINPLQPFEASDIFDPGLDPFPPSRPAATTLAKSQGHALGVKVKPSGNRPLQPVVDRFFYWLRASYLETDRVAYWWANRMLTTAHPLQEKVALFWHGHFATNEDKVRDYRKMLQQLQLLQEYGLGDFRTLLIGIAQNPAMLAFLDAGVNTKDSPNENFAREILELFTMGVGHYSERDVQEAARAFTGWHFDGLEFVVNTQHQDLGAKQFLGQEGPFDGIAIIDIVLDQAQTANYIAAKLYRYFVNQDLAVENKPQLGQLLVSVDYNIAEYLAVLFRSNDFYQPQNVGSRIKGPVELMVSTYRHLGLQAVPGVPDFNQQSQALGQRLLHPPTVAGWSHGRSWITPSLLFERANFILDVLFPDLGFVAPDRYPVFTPEIVNVQARLRQGMSVSEATKPTGVAGGADEMAASNLLADRDEDFNTRLGSMRGWQMALERVKPIERAPARIDLTNMVLAAECTTPLHVINYFERLFFAVPLPPEVKVQLAKQLRTGLGTTDLVQAQTYMETALRTLLHEMLSLPQYQLAGATLAGLSSLPKLSASTTLASDAPVLVVVELSGGNDGLNSIVPFADDAYYRHRPNLGIQQSDLLALDDHYGFNPGMLGLQRLWQQDQLAIVHGCGYPQPSYSHFTSMAYWHTGVPHRGSEFGWLGRVADQMVATRRDDMLVNVAATASLAVKSKVHTPVVFDDPNRFWRNGWLDGVPSIAVDSSSTEEEVKSPNAAYLQAVNRSAQQSSARIRQAWNDYNTPVDYGIAPMDLPKVAACIQAGLDTQIYHVAFRNNAFDTHVAQPALHRRLLSYACDGIYGFIRDLERLQQAHRVVVLVHSEFGRRVPENANQGTDHGTANTMFLVGAPVAGGHYGEPVDLVNLVEGDNLAHTTDFRQVYATVMERWLGVPSKTVLFDDFELIADNPSVFSKQARHYALGVLVVVYTFNFIDRQILSILLEPIKADLGLSDTQLGLLTGFAFALFYATMGIPIARYADKNNRRNLIALSLTIWSGFTAVSGLAQNFWHLLIARIGVGVGEAGCSPPAHSLISDYFPAEKRATALGIYSLGIPVGILFGFIAGGWLNEFFGWRVAFFVVGVPGIILALVVRYSLREPTRGMAEGRVDTGQQPTTKETFKLLWSKRSFRHLAFGAALTAFVGYGLVTWVPSFLIRSHGMTTGEAGTWLGLILGIPGGIGIALGGWMADRYGSKDTRWYLWVVSVALLLGTPFAFGVFLSDSVVWCLLFLIMPVLLGNFYQATTFSQTQGLVELRMRAVAAAVLLFIINIIGLGAGPQAVGIVSDLLNDRFGQETCVAALFTVLLVAACGNASNSAAGSASPAPEKPEAQPSQPNVIVLFADDMGYGDIGSFGHPYNRTPHIDELAAQGQRWTDFYVAAPVCSPSRGALLTGRLPVRTGLYAEIIGVYFPNDPGGFPASEVTLAEALRAVGYRTGMFGKWHLGDAKHAWPTRHGFDEWLGLPYSNDMDVVGEIGIDQIIALSMQGKQQEVAAALAGRAAKYADPEPEYWRPPLFSSVVTADGFKDEELERPVDQSTLTKRYTSAAIDFIKRAGDDPFFVYLPYTMPHTPLFRSADFVGRSIGGRYGDVIEEIDWSVGALKQALEETGNAENTLVIFTSDNGPWLTMEIEGGRAGLLRHGKGTTFEGGMRVPTVIWWPGRVQPGVVSEVGSALDVFNTVAALAGADASTAVDGVDLAPVLFDGNESPRDEVAFYRRGVLHAYRKGPWKAHFITEGAYQQPPARTVHETPLLYHLHTDPSERFDVAADNPQVLAEIDAAVQQHLANIELDPAKIEIFQNDALWGYFERLRKEDPVHFLPDSDFGPYWSITKFDDIMYVDSHHELFSSEGGITIGPLKELAEEASQFQTPMFIAMDPPKHDVQRATVTGVVAPRNLAALEGVIRERAGKILDSLPVGETFDWVDKVSIELTTQMLATLFDFPFEERRKLTHWSDVATSGPETMGMDERRTELLQCLQYFTNLWQERKENPNPGFDLISMLAHGEETKDMQPMEFLGNLILLIVGGNDTTRNSITGGVLALNRNPEQYEKLRNNPSLVQSMVPEIIRWQTPLSHMRRIAKEDVELGGKTIKKGDKVVMWYVSGNRDAEAIENPDDFIIDRKRPRHHLAFGFGIHRCMGNRLAEMQLRVLWEEILKRFDRVEVMEEPQRTPSVFVKGYTYMPWLTAVLNDNQINATVTGFSAKAVGTGQIGKCIRYVLTYADGDSGPASLIGKFPSDDPDSRATGVMLQNFLKEVSFYKQLQDKLSIRTPHCYFADIVGEGPDFVILMEDLAPAEQGDQLLGCDVEVARAAVLELVGLHAPSWCDAQLKQQTWLYNADAAGTDMMRTMYNAQLPGFLERYGPALSADEQAIIARVGEAHSTPLYDGLQDVFSLVHVDYRLDNLMIDKSAQDPQVTVVDWQSITLGAPLNDVAYFLGAGCCTPG</sequence>
<proteinExistence type="inferred from homology"/>
<dbReference type="GO" id="GO:0022857">
    <property type="term" value="F:transmembrane transporter activity"/>
    <property type="evidence" value="ECO:0007669"/>
    <property type="project" value="InterPro"/>
</dbReference>
<comment type="similarity">
    <text evidence="2">Belongs to the sulfatase family.</text>
</comment>
<dbReference type="Gene3D" id="3.40.720.10">
    <property type="entry name" value="Alkaline Phosphatase, subunit A"/>
    <property type="match status" value="1"/>
</dbReference>
<feature type="transmembrane region" description="Helical" evidence="16">
    <location>
        <begin position="1016"/>
        <end position="1037"/>
    </location>
</feature>
<feature type="transmembrane region" description="Helical" evidence="16">
    <location>
        <begin position="1193"/>
        <end position="1216"/>
    </location>
</feature>
<dbReference type="InterPro" id="IPR017972">
    <property type="entry name" value="Cyt_P450_CS"/>
</dbReference>
<dbReference type="InterPro" id="IPR010869">
    <property type="entry name" value="DUF1501"/>
</dbReference>
<evidence type="ECO:0000256" key="6">
    <source>
        <dbReference type="ARBA" id="ARBA00022692"/>
    </source>
</evidence>
<feature type="transmembrane region" description="Helical" evidence="16">
    <location>
        <begin position="1135"/>
        <end position="1157"/>
    </location>
</feature>
<keyword evidence="14 16" id="KW-0472">Membrane</keyword>
<dbReference type="Proteomes" id="UP000649617">
    <property type="component" value="Unassembled WGS sequence"/>
</dbReference>
<dbReference type="FunFam" id="1.10.630.10:FF:000018">
    <property type="entry name" value="Cytochrome P450 monooxygenase"/>
    <property type="match status" value="1"/>
</dbReference>